<proteinExistence type="predicted"/>
<keyword evidence="2" id="KW-1185">Reference proteome</keyword>
<evidence type="ECO:0000313" key="1">
    <source>
        <dbReference type="EMBL" id="EPY33484.1"/>
    </source>
</evidence>
<protein>
    <submittedName>
        <fullName evidence="1">Uncharacterized protein</fullName>
    </submittedName>
</protein>
<evidence type="ECO:0000313" key="2">
    <source>
        <dbReference type="Proteomes" id="UP000015354"/>
    </source>
</evidence>
<dbReference type="Proteomes" id="UP000015354">
    <property type="component" value="Unassembled WGS sequence"/>
</dbReference>
<accession>S9UXJ9</accession>
<reference evidence="1 2" key="1">
    <citation type="journal article" date="2013" name="PLoS ONE">
        <title>Predicting the Proteins of Angomonas deanei, Strigomonas culicis and Their Respective Endosymbionts Reveals New Aspects of the Trypanosomatidae Family.</title>
        <authorList>
            <person name="Motta M.C."/>
            <person name="Martins A.C."/>
            <person name="de Souza S.S."/>
            <person name="Catta-Preta C.M."/>
            <person name="Silva R."/>
            <person name="Klein C.C."/>
            <person name="de Almeida L.G."/>
            <person name="de Lima Cunha O."/>
            <person name="Ciapina L.P."/>
            <person name="Brocchi M."/>
            <person name="Colabardini A.C."/>
            <person name="de Araujo Lima B."/>
            <person name="Machado C.R."/>
            <person name="de Almeida Soares C.M."/>
            <person name="Probst C.M."/>
            <person name="de Menezes C.B."/>
            <person name="Thompson C.E."/>
            <person name="Bartholomeu D.C."/>
            <person name="Gradia D.F."/>
            <person name="Pavoni D.P."/>
            <person name="Grisard E.C."/>
            <person name="Fantinatti-Garboggini F."/>
            <person name="Marchini F.K."/>
            <person name="Rodrigues-Luiz G.F."/>
            <person name="Wagner G."/>
            <person name="Goldman G.H."/>
            <person name="Fietto J.L."/>
            <person name="Elias M.C."/>
            <person name="Goldman M.H."/>
            <person name="Sagot M.F."/>
            <person name="Pereira M."/>
            <person name="Stoco P.H."/>
            <person name="de Mendonca-Neto R.P."/>
            <person name="Teixeira S.M."/>
            <person name="Maciel T.E."/>
            <person name="de Oliveira Mendes T.A."/>
            <person name="Urmenyi T.P."/>
            <person name="de Souza W."/>
            <person name="Schenkman S."/>
            <person name="de Vasconcelos A.T."/>
        </authorList>
    </citation>
    <scope>NUCLEOTIDE SEQUENCE [LARGE SCALE GENOMIC DNA]</scope>
</reference>
<gene>
    <name evidence="1" type="ORF">STCU_02195</name>
</gene>
<sequence>MTSIPLFSRQVSTHFCTGIVLQPSKGLMQGTPMWGCQLLISQCGTSALPGIEKLWSQDKIALRCRGTYFTSYCSRHIRHGDVVHVVSKLIHHPKYIPTHEAYFSETQLLVTDNYGSITLIHSFTK</sequence>
<dbReference type="AlphaFoldDB" id="S9UXJ9"/>
<comment type="caution">
    <text evidence="1">The sequence shown here is derived from an EMBL/GenBank/DDBJ whole genome shotgun (WGS) entry which is preliminary data.</text>
</comment>
<name>S9UXJ9_9TRYP</name>
<dbReference type="EMBL" id="ATMH01002195">
    <property type="protein sequence ID" value="EPY33484.1"/>
    <property type="molecule type" value="Genomic_DNA"/>
</dbReference>
<organism evidence="1 2">
    <name type="scientific">Strigomonas culicis</name>
    <dbReference type="NCBI Taxonomy" id="28005"/>
    <lineage>
        <taxon>Eukaryota</taxon>
        <taxon>Discoba</taxon>
        <taxon>Euglenozoa</taxon>
        <taxon>Kinetoplastea</taxon>
        <taxon>Metakinetoplastina</taxon>
        <taxon>Trypanosomatida</taxon>
        <taxon>Trypanosomatidae</taxon>
        <taxon>Strigomonadinae</taxon>
        <taxon>Strigomonas</taxon>
    </lineage>
</organism>
<dbReference type="OrthoDB" id="269021at2759"/>